<gene>
    <name evidence="1" type="ordered locus">Ksed_14900</name>
</gene>
<dbReference type="EMBL" id="CP001686">
    <property type="protein sequence ID" value="ACV06514.1"/>
    <property type="molecule type" value="Genomic_DNA"/>
</dbReference>
<accession>C7NI07</accession>
<reference evidence="1 2" key="1">
    <citation type="journal article" date="2009" name="Stand. Genomic Sci.">
        <title>Complete genome sequence of Kytococcus sedentarius type strain (541).</title>
        <authorList>
            <person name="Sims D."/>
            <person name="Brettin T."/>
            <person name="Detter J.C."/>
            <person name="Han C."/>
            <person name="Lapidus A."/>
            <person name="Copeland A."/>
            <person name="Glavina Del Rio T."/>
            <person name="Nolan M."/>
            <person name="Chen F."/>
            <person name="Lucas S."/>
            <person name="Tice H."/>
            <person name="Cheng J.F."/>
            <person name="Bruce D."/>
            <person name="Goodwin L."/>
            <person name="Pitluck S."/>
            <person name="Ovchinnikova G."/>
            <person name="Pati A."/>
            <person name="Ivanova N."/>
            <person name="Mavrommatis K."/>
            <person name="Chen A."/>
            <person name="Palaniappan K."/>
            <person name="D'haeseleer P."/>
            <person name="Chain P."/>
            <person name="Bristow J."/>
            <person name="Eisen J.A."/>
            <person name="Markowitz V."/>
            <person name="Hugenholtz P."/>
            <person name="Schneider S."/>
            <person name="Goker M."/>
            <person name="Pukall R."/>
            <person name="Kyrpides N.C."/>
            <person name="Klenk H.P."/>
        </authorList>
    </citation>
    <scope>NUCLEOTIDE SEQUENCE [LARGE SCALE GENOMIC DNA]</scope>
    <source>
        <strain evidence="2">ATCC 14392 / DSM 20547 / JCM 11482 / CCUG 33030 / NBRC 15357 / NCTC 11040 / CCM 314 / 541</strain>
    </source>
</reference>
<dbReference type="PANTHER" id="PTHR34352">
    <property type="entry name" value="PROTEIN YHFA"/>
    <property type="match status" value="1"/>
</dbReference>
<dbReference type="PANTHER" id="PTHR34352:SF1">
    <property type="entry name" value="PROTEIN YHFA"/>
    <property type="match status" value="1"/>
</dbReference>
<dbReference type="InterPro" id="IPR003718">
    <property type="entry name" value="OsmC/Ohr_fam"/>
</dbReference>
<dbReference type="Gene3D" id="3.30.300.20">
    <property type="match status" value="1"/>
</dbReference>
<dbReference type="KEGG" id="kse:Ksed_14900"/>
<dbReference type="eggNOG" id="COG1765">
    <property type="taxonomic scope" value="Bacteria"/>
</dbReference>
<name>C7NI07_KYTSD</name>
<dbReference type="STRING" id="478801.Ksed_14900"/>
<protein>
    <submittedName>
        <fullName evidence="1">Predicted redox protein, regulator of disulfide bond formation</fullName>
    </submittedName>
</protein>
<evidence type="ECO:0000313" key="1">
    <source>
        <dbReference type="EMBL" id="ACV06514.1"/>
    </source>
</evidence>
<organism evidence="1 2">
    <name type="scientific">Kytococcus sedentarius (strain ATCC 14392 / DSM 20547 / JCM 11482 / CCUG 33030 / NBRC 15357 / NCTC 11040 / CCM 314 / 541)</name>
    <name type="common">Micrococcus sedentarius</name>
    <dbReference type="NCBI Taxonomy" id="478801"/>
    <lineage>
        <taxon>Bacteria</taxon>
        <taxon>Bacillati</taxon>
        <taxon>Actinomycetota</taxon>
        <taxon>Actinomycetes</taxon>
        <taxon>Micrococcales</taxon>
        <taxon>Kytococcaceae</taxon>
        <taxon>Kytococcus</taxon>
    </lineage>
</organism>
<dbReference type="InterPro" id="IPR015946">
    <property type="entry name" value="KH_dom-like_a/b"/>
</dbReference>
<dbReference type="SUPFAM" id="SSF82784">
    <property type="entry name" value="OsmC-like"/>
    <property type="match status" value="1"/>
</dbReference>
<proteinExistence type="predicted"/>
<dbReference type="Proteomes" id="UP000006666">
    <property type="component" value="Chromosome"/>
</dbReference>
<dbReference type="Pfam" id="PF02566">
    <property type="entry name" value="OsmC"/>
    <property type="match status" value="1"/>
</dbReference>
<evidence type="ECO:0000313" key="2">
    <source>
        <dbReference type="Proteomes" id="UP000006666"/>
    </source>
</evidence>
<dbReference type="InterPro" id="IPR036102">
    <property type="entry name" value="OsmC/Ohrsf"/>
</dbReference>
<keyword evidence="2" id="KW-1185">Reference proteome</keyword>
<dbReference type="HOGENOM" id="CLU_114057_0_1_11"/>
<sequence length="152" mass="16133">MPMSTSPTPPSPRSVRLQRTGFAAFTVTNERGGSITIGDGSSADFTPVELLLAAVAGCSAIDVDFITSKRAEPERFAVEARGTKVRDEQGNHLTDVAADFDVAFADDEAGQKATDVLPDAVAKSRDRLCTVSRTVALETPVEFTLTDGRTVE</sequence>
<dbReference type="AlphaFoldDB" id="C7NI07"/>